<organism evidence="2 3">
    <name type="scientific">Ruminiclostridium herbifermentans</name>
    <dbReference type="NCBI Taxonomy" id="2488810"/>
    <lineage>
        <taxon>Bacteria</taxon>
        <taxon>Bacillati</taxon>
        <taxon>Bacillota</taxon>
        <taxon>Clostridia</taxon>
        <taxon>Eubacteriales</taxon>
        <taxon>Oscillospiraceae</taxon>
        <taxon>Ruminiclostridium</taxon>
    </lineage>
</organism>
<evidence type="ECO:0000313" key="3">
    <source>
        <dbReference type="Proteomes" id="UP000306409"/>
    </source>
</evidence>
<dbReference type="EMBL" id="CP061336">
    <property type="protein sequence ID" value="QNU67068.1"/>
    <property type="molecule type" value="Genomic_DNA"/>
</dbReference>
<protein>
    <submittedName>
        <fullName evidence="2">Methyltransferase domain-containing protein</fullName>
    </submittedName>
</protein>
<keyword evidence="2" id="KW-0808">Transferase</keyword>
<dbReference type="AlphaFoldDB" id="A0A4U7JKQ1"/>
<dbReference type="OrthoDB" id="9777497at2"/>
<dbReference type="PANTHER" id="PTHR43591">
    <property type="entry name" value="METHYLTRANSFERASE"/>
    <property type="match status" value="1"/>
</dbReference>
<evidence type="ECO:0000313" key="2">
    <source>
        <dbReference type="EMBL" id="QNU67068.1"/>
    </source>
</evidence>
<dbReference type="Gene3D" id="3.40.50.150">
    <property type="entry name" value="Vaccinia Virus protein VP39"/>
    <property type="match status" value="1"/>
</dbReference>
<dbReference type="SUPFAM" id="SSF53335">
    <property type="entry name" value="S-adenosyl-L-methionine-dependent methyltransferases"/>
    <property type="match status" value="1"/>
</dbReference>
<accession>A0A4U7JKQ1</accession>
<feature type="domain" description="Methyltransferase type 11" evidence="1">
    <location>
        <begin position="38"/>
        <end position="135"/>
    </location>
</feature>
<dbReference type="GO" id="GO:0008757">
    <property type="term" value="F:S-adenosylmethionine-dependent methyltransferase activity"/>
    <property type="evidence" value="ECO:0007669"/>
    <property type="project" value="InterPro"/>
</dbReference>
<dbReference type="CDD" id="cd02440">
    <property type="entry name" value="AdoMet_MTases"/>
    <property type="match status" value="1"/>
</dbReference>
<dbReference type="InterPro" id="IPR013216">
    <property type="entry name" value="Methyltransf_11"/>
</dbReference>
<dbReference type="PANTHER" id="PTHR43591:SF110">
    <property type="entry name" value="RHODANESE DOMAIN-CONTAINING PROTEIN"/>
    <property type="match status" value="1"/>
</dbReference>
<keyword evidence="2" id="KW-0489">Methyltransferase</keyword>
<reference evidence="2 3" key="1">
    <citation type="submission" date="2020-09" db="EMBL/GenBank/DDBJ databases">
        <title>Characterization and genome sequencing of Ruminiclostridium sp. nov. MA18.</title>
        <authorList>
            <person name="Rettenmaier R."/>
            <person name="Kowollik M.-L."/>
            <person name="Liebl W."/>
            <person name="Zverlov V."/>
        </authorList>
    </citation>
    <scope>NUCLEOTIDE SEQUENCE [LARGE SCALE GENOMIC DNA]</scope>
    <source>
        <strain evidence="2 3">MA18</strain>
    </source>
</reference>
<gene>
    <name evidence="2" type="ORF">EHE19_000465</name>
</gene>
<sequence length="293" mass="33450">MFATGSSLEQSRSFYWKEDSLNEFLDFIDTTKVYPKVLDVGCGTGFMTEILAKHLKAENVIGVDLNEQSLGIAKKRLVDLKLDKIQYQKGNIHELEFEDNSFDLVFCHYVLVDCQKPDKVLSEMFRVAKLGATVCCIEPIYQIDMLNCYMPLLNPDELDIMAKIYKKMIVDIPRSMGIDRTIATSLPKRFKDNDVSEMKIKLHGNYSCSLDFTEETIEMMKRQSQQVISQKAMLAQSFKSHPVLKNLSETEIDSYINTQIKLSEAIINNPDFLRDGGMFTAGFNMLVKGTNKK</sequence>
<dbReference type="RefSeq" id="WP_137697134.1">
    <property type="nucleotide sequence ID" value="NZ_CP061336.1"/>
</dbReference>
<proteinExistence type="predicted"/>
<dbReference type="Proteomes" id="UP000306409">
    <property type="component" value="Chromosome"/>
</dbReference>
<evidence type="ECO:0000259" key="1">
    <source>
        <dbReference type="Pfam" id="PF08241"/>
    </source>
</evidence>
<dbReference type="GO" id="GO:0032259">
    <property type="term" value="P:methylation"/>
    <property type="evidence" value="ECO:0007669"/>
    <property type="project" value="UniProtKB-KW"/>
</dbReference>
<dbReference type="InterPro" id="IPR029063">
    <property type="entry name" value="SAM-dependent_MTases_sf"/>
</dbReference>
<dbReference type="KEGG" id="rher:EHE19_000465"/>
<dbReference type="Pfam" id="PF08241">
    <property type="entry name" value="Methyltransf_11"/>
    <property type="match status" value="1"/>
</dbReference>
<keyword evidence="3" id="KW-1185">Reference proteome</keyword>
<name>A0A4U7JKQ1_9FIRM</name>